<dbReference type="Pfam" id="PF14529">
    <property type="entry name" value="Exo_endo_phos_2"/>
    <property type="match status" value="1"/>
</dbReference>
<evidence type="ECO:0000259" key="1">
    <source>
        <dbReference type="Pfam" id="PF14529"/>
    </source>
</evidence>
<protein>
    <submittedName>
        <fullName evidence="3">Uncharacterized protein</fullName>
    </submittedName>
</protein>
<organism evidence="3 4">
    <name type="scientific">Mytilus coruscus</name>
    <name type="common">Sea mussel</name>
    <dbReference type="NCBI Taxonomy" id="42192"/>
    <lineage>
        <taxon>Eukaryota</taxon>
        <taxon>Metazoa</taxon>
        <taxon>Spiralia</taxon>
        <taxon>Lophotrochozoa</taxon>
        <taxon>Mollusca</taxon>
        <taxon>Bivalvia</taxon>
        <taxon>Autobranchia</taxon>
        <taxon>Pteriomorphia</taxon>
        <taxon>Mytilida</taxon>
        <taxon>Mytiloidea</taxon>
        <taxon>Mytilidae</taxon>
        <taxon>Mytilinae</taxon>
        <taxon>Mytilus</taxon>
    </lineage>
</organism>
<dbReference type="Pfam" id="PF24764">
    <property type="entry name" value="rva_4"/>
    <property type="match status" value="1"/>
</dbReference>
<proteinExistence type="predicted"/>
<dbReference type="PANTHER" id="PTHR46177">
    <property type="entry name" value="INTEGRASE CATALYTIC DOMAIN-CONTAINING PROTEIN"/>
    <property type="match status" value="1"/>
</dbReference>
<feature type="domain" description="Integrase core" evidence="2">
    <location>
        <begin position="366"/>
        <end position="456"/>
    </location>
</feature>
<dbReference type="PANTHER" id="PTHR46177:SF1">
    <property type="entry name" value="INTEGRASE CATALYTIC DOMAIN-CONTAINING PROTEIN"/>
    <property type="match status" value="1"/>
</dbReference>
<dbReference type="EMBL" id="CACVKT020008608">
    <property type="protein sequence ID" value="CAC5416191.1"/>
    <property type="molecule type" value="Genomic_DNA"/>
</dbReference>
<dbReference type="Gene3D" id="3.60.10.10">
    <property type="entry name" value="Endonuclease/exonuclease/phosphatase"/>
    <property type="match status" value="1"/>
</dbReference>
<evidence type="ECO:0000313" key="4">
    <source>
        <dbReference type="Proteomes" id="UP000507470"/>
    </source>
</evidence>
<reference evidence="3 4" key="1">
    <citation type="submission" date="2020-06" db="EMBL/GenBank/DDBJ databases">
        <authorList>
            <person name="Li R."/>
            <person name="Bekaert M."/>
        </authorList>
    </citation>
    <scope>NUCLEOTIDE SEQUENCE [LARGE SCALE GENOMIC DNA]</scope>
    <source>
        <strain evidence="4">wild</strain>
    </source>
</reference>
<dbReference type="Proteomes" id="UP000507470">
    <property type="component" value="Unassembled WGS sequence"/>
</dbReference>
<keyword evidence="4" id="KW-1185">Reference proteome</keyword>
<dbReference type="OrthoDB" id="6126625at2759"/>
<dbReference type="InterPro" id="IPR058913">
    <property type="entry name" value="Integrase_dom_put"/>
</dbReference>
<dbReference type="InterPro" id="IPR005135">
    <property type="entry name" value="Endo/exonuclease/phosphatase"/>
</dbReference>
<sequence>MPRWPCGSCGENVTWKCKALECDSCKTWYHVDCQGEIKELDTGCEMILVELLISNARKCYICAYYRPQPDDDTSLDMLNESISRINASSKSAIIIGGDFNLGNINWETTSVIPGKTNQKQHQQFLDIINDHSLAQVVNIPTRNDKILDLVLTNYPAIIEKTETMAPLGELEADHDIVYIECLLSLKRCQTKPHKIYKYKNANWQKIKEDIDQTYQKIKHKNCSEDTNTLWTMVLPVYTPTFHRNNNMPRNELISRYFAQGYTIKEISQVLVAVHKISISISQIKRILRCLELKRRKVNLPLPGIIGAIYKIIENSGQCLGYRAVWKRLTTELRFVIPRKSVMDLLRMIDPDGVAKRRKRRLIRRRYTTPGPNFVWHIDGYDKLKPFGFPIHGAIDGFSRRIMWLEVGPNNNNPQIIARYFLDTVEKLGGCPQRCRCDLGTENTVIEEIQVLFHALSNNEIVRNCFFVREKYF</sequence>
<feature type="domain" description="Endonuclease/exonuclease/phosphatase" evidence="1">
    <location>
        <begin position="60"/>
        <end position="177"/>
    </location>
</feature>
<dbReference type="AlphaFoldDB" id="A0A6J8EAQ9"/>
<gene>
    <name evidence="3" type="ORF">MCOR_48830</name>
</gene>
<evidence type="ECO:0000313" key="3">
    <source>
        <dbReference type="EMBL" id="CAC5416191.1"/>
    </source>
</evidence>
<accession>A0A6J8EAQ9</accession>
<dbReference type="InterPro" id="IPR036691">
    <property type="entry name" value="Endo/exonu/phosph_ase_sf"/>
</dbReference>
<evidence type="ECO:0000259" key="2">
    <source>
        <dbReference type="Pfam" id="PF24764"/>
    </source>
</evidence>
<dbReference type="GO" id="GO:0003824">
    <property type="term" value="F:catalytic activity"/>
    <property type="evidence" value="ECO:0007669"/>
    <property type="project" value="InterPro"/>
</dbReference>
<name>A0A6J8EAQ9_MYTCO</name>
<dbReference type="SUPFAM" id="SSF56219">
    <property type="entry name" value="DNase I-like"/>
    <property type="match status" value="1"/>
</dbReference>